<evidence type="ECO:0000256" key="4">
    <source>
        <dbReference type="ARBA" id="ARBA00022840"/>
    </source>
</evidence>
<name>A0AAW6E7C7_9FIRM</name>
<dbReference type="InterPro" id="IPR027417">
    <property type="entry name" value="P-loop_NTPase"/>
</dbReference>
<reference evidence="9" key="1">
    <citation type="submission" date="2022-06" db="EMBL/GenBank/DDBJ databases">
        <title>Isolation of gut microbiota from human fecal samples.</title>
        <authorList>
            <person name="Pamer E.G."/>
            <person name="Barat B."/>
            <person name="Waligurski E."/>
            <person name="Medina S."/>
            <person name="Paddock L."/>
            <person name="Mostad J."/>
        </authorList>
    </citation>
    <scope>NUCLEOTIDE SEQUENCE</scope>
    <source>
        <strain evidence="9">DFI.5.57</strain>
    </source>
</reference>
<evidence type="ECO:0000256" key="5">
    <source>
        <dbReference type="ARBA" id="ARBA00022989"/>
    </source>
</evidence>
<dbReference type="Gene3D" id="3.40.50.300">
    <property type="entry name" value="P-loop containing nucleotide triphosphate hydrolases"/>
    <property type="match status" value="1"/>
</dbReference>
<dbReference type="GO" id="GO:0016887">
    <property type="term" value="F:ATP hydrolysis activity"/>
    <property type="evidence" value="ECO:0007669"/>
    <property type="project" value="InterPro"/>
</dbReference>
<dbReference type="Proteomes" id="UP001206236">
    <property type="component" value="Unassembled WGS sequence"/>
</dbReference>
<keyword evidence="4 10" id="KW-0067">ATP-binding</keyword>
<dbReference type="InterPro" id="IPR003593">
    <property type="entry name" value="AAA+_ATPase"/>
</dbReference>
<sequence length="591" mass="68020">MKKNSIKDSMYYIKYIVKFDCIRLPGVVITTLINSFDDWFMKVFVVKMIIDALLNSFDLNYILWMIIIAIGFKSLKTIYDSCWSYYTKRSDQKIVSGFQHVAFLKAADVDLQCYDDSDFYNEYVYSVQDSSSRPILFINSIAQLLQTVFTVSFSGLYVIVNDPVLLFFVVIPILGDSFLRTKMSKARGERTSLIIPENRKIDYVKRISYLKENAMDIRTTKIHLVLMKLLHDGVDNIINIYKKYSKKFIGMYFFSDCLTHLNNTIVVFYIIYKIVILKALTAGDFVAIKEAISLVSSNLGKVMERVQVFQEHSIYISRYRAFCEYENKVVFGSYALPEPKESSLELGINHVSFSYNPESEILNQIDFSIKKGELIGIVGSNGMGKSTLVKLLLHMYDPTNGVVEFRGIDIKELRKDDYLSKFDTVFQEHNSYAFTLADNIAFISDLSDYQINKMKEIFHSLGIDEFSEYVDKAISLTKEFSEDGLVLSGGQIQKIAIARALYRNSDVLILDEPTSALDALAEHKFMKSLRQHAKDKTVVLISHRLSLVRNADCIYFIENGKISERGTHEELMNQQGKYYEMFTIQSNAYRD</sequence>
<dbReference type="InterPro" id="IPR036640">
    <property type="entry name" value="ABC1_TM_sf"/>
</dbReference>
<dbReference type="PANTHER" id="PTHR43394:SF1">
    <property type="entry name" value="ATP-BINDING CASSETTE SUB-FAMILY B MEMBER 10, MITOCHONDRIAL"/>
    <property type="match status" value="1"/>
</dbReference>
<dbReference type="PROSITE" id="PS00211">
    <property type="entry name" value="ABC_TRANSPORTER_1"/>
    <property type="match status" value="1"/>
</dbReference>
<dbReference type="EMBL" id="JAQMLV010000010">
    <property type="protein sequence ID" value="MDB8745078.1"/>
    <property type="molecule type" value="Genomic_DNA"/>
</dbReference>
<evidence type="ECO:0000256" key="1">
    <source>
        <dbReference type="ARBA" id="ARBA00004651"/>
    </source>
</evidence>
<dbReference type="Proteomes" id="UP001211015">
    <property type="component" value="Unassembled WGS sequence"/>
</dbReference>
<keyword evidence="3" id="KW-0547">Nucleotide-binding</keyword>
<dbReference type="PANTHER" id="PTHR43394">
    <property type="entry name" value="ATP-DEPENDENT PERMEASE MDL1, MITOCHONDRIAL"/>
    <property type="match status" value="1"/>
</dbReference>
<keyword evidence="2 7" id="KW-0812">Transmembrane</keyword>
<dbReference type="EMBL" id="JANGCN010000016">
    <property type="protein sequence ID" value="MCQ5153299.1"/>
    <property type="molecule type" value="Genomic_DNA"/>
</dbReference>
<reference evidence="10" key="2">
    <citation type="submission" date="2023-01" db="EMBL/GenBank/DDBJ databases">
        <title>Human gut microbiome strain richness.</title>
        <authorList>
            <person name="Chen-Liaw A."/>
        </authorList>
    </citation>
    <scope>NUCLEOTIDE SEQUENCE</scope>
    <source>
        <strain evidence="10">1001275st1_F4_1001275B_160808</strain>
    </source>
</reference>
<dbReference type="GO" id="GO:0015421">
    <property type="term" value="F:ABC-type oligopeptide transporter activity"/>
    <property type="evidence" value="ECO:0007669"/>
    <property type="project" value="TreeGrafter"/>
</dbReference>
<evidence type="ECO:0000313" key="9">
    <source>
        <dbReference type="EMBL" id="MCQ5153299.1"/>
    </source>
</evidence>
<feature type="transmembrane region" description="Helical" evidence="7">
    <location>
        <begin position="249"/>
        <end position="272"/>
    </location>
</feature>
<feature type="transmembrane region" description="Helical" evidence="7">
    <location>
        <begin position="164"/>
        <end position="181"/>
    </location>
</feature>
<dbReference type="Gene3D" id="1.20.1560.10">
    <property type="entry name" value="ABC transporter type 1, transmembrane domain"/>
    <property type="match status" value="1"/>
</dbReference>
<dbReference type="SMART" id="SM00382">
    <property type="entry name" value="AAA"/>
    <property type="match status" value="1"/>
</dbReference>
<evidence type="ECO:0000256" key="3">
    <source>
        <dbReference type="ARBA" id="ARBA00022741"/>
    </source>
</evidence>
<dbReference type="InterPro" id="IPR039421">
    <property type="entry name" value="Type_1_exporter"/>
</dbReference>
<feature type="domain" description="ABC transporter" evidence="8">
    <location>
        <begin position="346"/>
        <end position="584"/>
    </location>
</feature>
<dbReference type="InterPro" id="IPR017871">
    <property type="entry name" value="ABC_transporter-like_CS"/>
</dbReference>
<evidence type="ECO:0000313" key="11">
    <source>
        <dbReference type="Proteomes" id="UP001211015"/>
    </source>
</evidence>
<proteinExistence type="predicted"/>
<dbReference type="RefSeq" id="WP_195388705.1">
    <property type="nucleotide sequence ID" value="NZ_DAWEQM010000006.1"/>
</dbReference>
<evidence type="ECO:0000313" key="10">
    <source>
        <dbReference type="EMBL" id="MDB8745078.1"/>
    </source>
</evidence>
<dbReference type="GO" id="GO:0005886">
    <property type="term" value="C:plasma membrane"/>
    <property type="evidence" value="ECO:0007669"/>
    <property type="project" value="UniProtKB-SubCell"/>
</dbReference>
<keyword evidence="5 7" id="KW-1133">Transmembrane helix</keyword>
<protein>
    <submittedName>
        <fullName evidence="9 10">ABC transporter ATP-binding protein</fullName>
    </submittedName>
</protein>
<dbReference type="SUPFAM" id="SSF90123">
    <property type="entry name" value="ABC transporter transmembrane region"/>
    <property type="match status" value="1"/>
</dbReference>
<dbReference type="GO" id="GO:0005524">
    <property type="term" value="F:ATP binding"/>
    <property type="evidence" value="ECO:0007669"/>
    <property type="project" value="UniProtKB-KW"/>
</dbReference>
<dbReference type="Pfam" id="PF00005">
    <property type="entry name" value="ABC_tran"/>
    <property type="match status" value="1"/>
</dbReference>
<keyword evidence="6 7" id="KW-0472">Membrane</keyword>
<dbReference type="SUPFAM" id="SSF52540">
    <property type="entry name" value="P-loop containing nucleoside triphosphate hydrolases"/>
    <property type="match status" value="1"/>
</dbReference>
<evidence type="ECO:0000256" key="2">
    <source>
        <dbReference type="ARBA" id="ARBA00022692"/>
    </source>
</evidence>
<comment type="subcellular location">
    <subcellularLocation>
        <location evidence="1">Cell membrane</location>
        <topology evidence="1">Multi-pass membrane protein</topology>
    </subcellularLocation>
</comment>
<organism evidence="10 11">
    <name type="scientific">Ruminococcus bicirculans</name>
    <name type="common">ex Wegman et al. 2014</name>
    <dbReference type="NCBI Taxonomy" id="1160721"/>
    <lineage>
        <taxon>Bacteria</taxon>
        <taxon>Bacillati</taxon>
        <taxon>Bacillota</taxon>
        <taxon>Clostridia</taxon>
        <taxon>Eubacteriales</taxon>
        <taxon>Oscillospiraceae</taxon>
        <taxon>Ruminococcus</taxon>
    </lineage>
</organism>
<dbReference type="PROSITE" id="PS50893">
    <property type="entry name" value="ABC_TRANSPORTER_2"/>
    <property type="match status" value="1"/>
</dbReference>
<dbReference type="InterPro" id="IPR003439">
    <property type="entry name" value="ABC_transporter-like_ATP-bd"/>
</dbReference>
<evidence type="ECO:0000256" key="6">
    <source>
        <dbReference type="ARBA" id="ARBA00023136"/>
    </source>
</evidence>
<gene>
    <name evidence="9" type="ORF">NE632_08240</name>
    <name evidence="10" type="ORF">PNU62_08635</name>
</gene>
<accession>A0AAW6E7C7</accession>
<dbReference type="AlphaFoldDB" id="A0AAW6E7C7"/>
<evidence type="ECO:0000256" key="7">
    <source>
        <dbReference type="SAM" id="Phobius"/>
    </source>
</evidence>
<comment type="caution">
    <text evidence="10">The sequence shown here is derived from an EMBL/GenBank/DDBJ whole genome shotgun (WGS) entry which is preliminary data.</text>
</comment>
<evidence type="ECO:0000259" key="8">
    <source>
        <dbReference type="PROSITE" id="PS50893"/>
    </source>
</evidence>